<proteinExistence type="predicted"/>
<comment type="subcellular location">
    <subcellularLocation>
        <location evidence="1">Membrane</location>
        <topology evidence="1">Multi-pass membrane protein</topology>
    </subcellularLocation>
</comment>
<organism evidence="7 8">
    <name type="scientific">Brassica cretica</name>
    <name type="common">Mustard</name>
    <dbReference type="NCBI Taxonomy" id="69181"/>
    <lineage>
        <taxon>Eukaryota</taxon>
        <taxon>Viridiplantae</taxon>
        <taxon>Streptophyta</taxon>
        <taxon>Embryophyta</taxon>
        <taxon>Tracheophyta</taxon>
        <taxon>Spermatophyta</taxon>
        <taxon>Magnoliopsida</taxon>
        <taxon>eudicotyledons</taxon>
        <taxon>Gunneridae</taxon>
        <taxon>Pentapetalae</taxon>
        <taxon>rosids</taxon>
        <taxon>malvids</taxon>
        <taxon>Brassicales</taxon>
        <taxon>Brassicaceae</taxon>
        <taxon>Brassiceae</taxon>
        <taxon>Brassica</taxon>
    </lineage>
</organism>
<evidence type="ECO:0000313" key="7">
    <source>
        <dbReference type="EMBL" id="KAF2618787.1"/>
    </source>
</evidence>
<evidence type="ECO:0000256" key="4">
    <source>
        <dbReference type="ARBA" id="ARBA00023136"/>
    </source>
</evidence>
<dbReference type="GO" id="GO:0016020">
    <property type="term" value="C:membrane"/>
    <property type="evidence" value="ECO:0007669"/>
    <property type="project" value="InterPro"/>
</dbReference>
<evidence type="ECO:0008006" key="9">
    <source>
        <dbReference type="Google" id="ProtNLM"/>
    </source>
</evidence>
<feature type="region of interest" description="Disordered" evidence="5">
    <location>
        <begin position="77"/>
        <end position="99"/>
    </location>
</feature>
<evidence type="ECO:0000256" key="1">
    <source>
        <dbReference type="ARBA" id="ARBA00004141"/>
    </source>
</evidence>
<keyword evidence="2 6" id="KW-0812">Transmembrane</keyword>
<evidence type="ECO:0000313" key="8">
    <source>
        <dbReference type="Proteomes" id="UP000712281"/>
    </source>
</evidence>
<feature type="transmembrane region" description="Helical" evidence="6">
    <location>
        <begin position="12"/>
        <end position="32"/>
    </location>
</feature>
<dbReference type="EMBL" id="QGKW02000007">
    <property type="protein sequence ID" value="KAF2618787.1"/>
    <property type="molecule type" value="Genomic_DNA"/>
</dbReference>
<name>A0A8S9MK17_BRACR</name>
<comment type="caution">
    <text evidence="7">The sequence shown here is derived from an EMBL/GenBank/DDBJ whole genome shotgun (WGS) entry which is preliminary data.</text>
</comment>
<dbReference type="InterPro" id="IPR037185">
    <property type="entry name" value="EmrE-like"/>
</dbReference>
<sequence length="99" mass="10791">MSTVATTWSIKKLGAVFASTFSPIMLISATLFDFLILHTPLCLGSIIGSVVVVMGLYVYLWGKNKEMKAAATMCPPIQNEDKYNTNDNNTNNNGSRLSV</sequence>
<dbReference type="InterPro" id="IPR030184">
    <property type="entry name" value="WAT1-related"/>
</dbReference>
<dbReference type="Proteomes" id="UP000712281">
    <property type="component" value="Unassembled WGS sequence"/>
</dbReference>
<feature type="transmembrane region" description="Helical" evidence="6">
    <location>
        <begin position="38"/>
        <end position="60"/>
    </location>
</feature>
<dbReference type="PANTHER" id="PTHR31218">
    <property type="entry name" value="WAT1-RELATED PROTEIN"/>
    <property type="match status" value="1"/>
</dbReference>
<keyword evidence="4 6" id="KW-0472">Membrane</keyword>
<evidence type="ECO:0000256" key="6">
    <source>
        <dbReference type="SAM" id="Phobius"/>
    </source>
</evidence>
<evidence type="ECO:0000256" key="5">
    <source>
        <dbReference type="SAM" id="MobiDB-lite"/>
    </source>
</evidence>
<dbReference type="AlphaFoldDB" id="A0A8S9MK17"/>
<accession>A0A8S9MK17</accession>
<dbReference type="GO" id="GO:0022857">
    <property type="term" value="F:transmembrane transporter activity"/>
    <property type="evidence" value="ECO:0007669"/>
    <property type="project" value="InterPro"/>
</dbReference>
<keyword evidence="3 6" id="KW-1133">Transmembrane helix</keyword>
<evidence type="ECO:0000256" key="3">
    <source>
        <dbReference type="ARBA" id="ARBA00022989"/>
    </source>
</evidence>
<reference evidence="7" key="1">
    <citation type="submission" date="2019-12" db="EMBL/GenBank/DDBJ databases">
        <title>Genome sequencing and annotation of Brassica cretica.</title>
        <authorList>
            <person name="Studholme D.J."/>
            <person name="Sarris P.F."/>
        </authorList>
    </citation>
    <scope>NUCLEOTIDE SEQUENCE</scope>
    <source>
        <strain evidence="7">PFS-001/15</strain>
        <tissue evidence="7">Leaf</tissue>
    </source>
</reference>
<evidence type="ECO:0000256" key="2">
    <source>
        <dbReference type="ARBA" id="ARBA00022692"/>
    </source>
</evidence>
<dbReference type="SUPFAM" id="SSF103481">
    <property type="entry name" value="Multidrug resistance efflux transporter EmrE"/>
    <property type="match status" value="1"/>
</dbReference>
<protein>
    <recommendedName>
        <fullName evidence="9">WAT1-related protein</fullName>
    </recommendedName>
</protein>
<gene>
    <name evidence="7" type="ORF">F2Q68_00042873</name>
</gene>